<dbReference type="InterPro" id="IPR001173">
    <property type="entry name" value="Glyco_trans_2-like"/>
</dbReference>
<protein>
    <submittedName>
        <fullName evidence="3">Glycosyltransferase family 2 protein</fullName>
        <ecNumber evidence="3">2.4.-.-</ecNumber>
    </submittedName>
</protein>
<dbReference type="Proteomes" id="UP001172054">
    <property type="component" value="Unassembled WGS sequence"/>
</dbReference>
<keyword evidence="3" id="KW-0808">Transferase</keyword>
<dbReference type="GO" id="GO:0016757">
    <property type="term" value="F:glycosyltransferase activity"/>
    <property type="evidence" value="ECO:0007669"/>
    <property type="project" value="UniProtKB-KW"/>
</dbReference>
<feature type="domain" description="Glycosyltransferase 2-like" evidence="2">
    <location>
        <begin position="11"/>
        <end position="160"/>
    </location>
</feature>
<dbReference type="PANTHER" id="PTHR22916">
    <property type="entry name" value="GLYCOSYLTRANSFERASE"/>
    <property type="match status" value="1"/>
</dbReference>
<keyword evidence="3" id="KW-0328">Glycosyltransferase</keyword>
<dbReference type="Pfam" id="PF00535">
    <property type="entry name" value="Glycos_transf_2"/>
    <property type="match status" value="1"/>
</dbReference>
<evidence type="ECO:0000313" key="3">
    <source>
        <dbReference type="EMBL" id="MDN7226404.1"/>
    </source>
</evidence>
<dbReference type="InterPro" id="IPR029044">
    <property type="entry name" value="Nucleotide-diphossugar_trans"/>
</dbReference>
<evidence type="ECO:0000313" key="4">
    <source>
        <dbReference type="Proteomes" id="UP001172054"/>
    </source>
</evidence>
<reference evidence="3 4" key="1">
    <citation type="submission" date="2023-06" db="EMBL/GenBank/DDBJ databases">
        <title>Novel species in genus Planococcus.</title>
        <authorList>
            <person name="Ning S."/>
        </authorList>
    </citation>
    <scope>NUCLEOTIDE SEQUENCE [LARGE SCALE GENOMIC DNA]</scope>
    <source>
        <strain evidence="3 4">N064</strain>
    </source>
</reference>
<accession>A0ABT8MNG3</accession>
<comment type="similarity">
    <text evidence="1">Belongs to the glycosyltransferase 2 family.</text>
</comment>
<sequence>MAKNFTNELVSVVIPIYNSEKFIIKSLDSVNNQDYKHIEIILVDDFSADNSKQIIENYMENNDNIVYLRLQSNSGAAVARNKALEIAKGRYIAFLDSDDIWYPEKISKQLELMTKENAGICYTAIEMINEENILIKDKRRVLEKVDYNFLLKNTMIATSSVVIDRNIVGDFKMPIIRSGQDYATWLKLMNNGTIAYGINEAFVQYRKSSNSLSKNKLKSIQQVWSIQRKYEKINTFHAFFNTMFFTINAIKKHYL</sequence>
<dbReference type="PANTHER" id="PTHR22916:SF3">
    <property type="entry name" value="UDP-GLCNAC:BETAGAL BETA-1,3-N-ACETYLGLUCOSAMINYLTRANSFERASE-LIKE PROTEIN 1"/>
    <property type="match status" value="1"/>
</dbReference>
<evidence type="ECO:0000259" key="2">
    <source>
        <dbReference type="Pfam" id="PF00535"/>
    </source>
</evidence>
<dbReference type="EC" id="2.4.-.-" evidence="3"/>
<dbReference type="CDD" id="cd00761">
    <property type="entry name" value="Glyco_tranf_GTA_type"/>
    <property type="match status" value="1"/>
</dbReference>
<dbReference type="RefSeq" id="WP_300981615.1">
    <property type="nucleotide sequence ID" value="NZ_CP129238.1"/>
</dbReference>
<proteinExistence type="inferred from homology"/>
<gene>
    <name evidence="3" type="ORF">QWY15_03765</name>
</gene>
<dbReference type="SUPFAM" id="SSF53448">
    <property type="entry name" value="Nucleotide-diphospho-sugar transferases"/>
    <property type="match status" value="1"/>
</dbReference>
<dbReference type="Gene3D" id="3.90.550.10">
    <property type="entry name" value="Spore Coat Polysaccharide Biosynthesis Protein SpsA, Chain A"/>
    <property type="match status" value="1"/>
</dbReference>
<comment type="caution">
    <text evidence="3">The sequence shown here is derived from an EMBL/GenBank/DDBJ whole genome shotgun (WGS) entry which is preliminary data.</text>
</comment>
<dbReference type="EMBL" id="JAUJWW010000001">
    <property type="protein sequence ID" value="MDN7226404.1"/>
    <property type="molecule type" value="Genomic_DNA"/>
</dbReference>
<name>A0ABT8MNG3_9BACL</name>
<keyword evidence="4" id="KW-1185">Reference proteome</keyword>
<organism evidence="3 4">
    <name type="scientific">Planococcus liqunii</name>
    <dbReference type="NCBI Taxonomy" id="3058394"/>
    <lineage>
        <taxon>Bacteria</taxon>
        <taxon>Bacillati</taxon>
        <taxon>Bacillota</taxon>
        <taxon>Bacilli</taxon>
        <taxon>Bacillales</taxon>
        <taxon>Caryophanaceae</taxon>
        <taxon>Planococcus</taxon>
    </lineage>
</organism>
<evidence type="ECO:0000256" key="1">
    <source>
        <dbReference type="ARBA" id="ARBA00006739"/>
    </source>
</evidence>